<organism evidence="1 2">
    <name type="scientific">Diphasiastrum complanatum</name>
    <name type="common">Issler's clubmoss</name>
    <name type="synonym">Lycopodium complanatum</name>
    <dbReference type="NCBI Taxonomy" id="34168"/>
    <lineage>
        <taxon>Eukaryota</taxon>
        <taxon>Viridiplantae</taxon>
        <taxon>Streptophyta</taxon>
        <taxon>Embryophyta</taxon>
        <taxon>Tracheophyta</taxon>
        <taxon>Lycopodiopsida</taxon>
        <taxon>Lycopodiales</taxon>
        <taxon>Lycopodiaceae</taxon>
        <taxon>Lycopodioideae</taxon>
        <taxon>Diphasiastrum</taxon>
    </lineage>
</organism>
<proteinExistence type="predicted"/>
<dbReference type="Proteomes" id="UP001162992">
    <property type="component" value="Chromosome 15"/>
</dbReference>
<protein>
    <submittedName>
        <fullName evidence="1">Uncharacterized protein</fullName>
    </submittedName>
</protein>
<gene>
    <name evidence="1" type="ORF">O6H91_15G086600</name>
</gene>
<evidence type="ECO:0000313" key="1">
    <source>
        <dbReference type="EMBL" id="KAJ7530256.1"/>
    </source>
</evidence>
<comment type="caution">
    <text evidence="1">The sequence shown here is derived from an EMBL/GenBank/DDBJ whole genome shotgun (WGS) entry which is preliminary data.</text>
</comment>
<accession>A0ACC2BKG3</accession>
<sequence>MREKFLALNVILQSVVHKHLVEQWCRLGFPAPIDSRAKGLCRNFKKVIIQSSVAFEELNSNKEVIVPIFKIPSIHLFALLRRQQRRALEVEETPNSNTQSRVERICVSELANVAFHRNMICATNPRVGSKQIHK</sequence>
<reference evidence="2" key="1">
    <citation type="journal article" date="2024" name="Proc. Natl. Acad. Sci. U.S.A.">
        <title>Extraordinary preservation of gene collinearity over three hundred million years revealed in homosporous lycophytes.</title>
        <authorList>
            <person name="Li C."/>
            <person name="Wickell D."/>
            <person name="Kuo L.Y."/>
            <person name="Chen X."/>
            <person name="Nie B."/>
            <person name="Liao X."/>
            <person name="Peng D."/>
            <person name="Ji J."/>
            <person name="Jenkins J."/>
            <person name="Williams M."/>
            <person name="Shu S."/>
            <person name="Plott C."/>
            <person name="Barry K."/>
            <person name="Rajasekar S."/>
            <person name="Grimwood J."/>
            <person name="Han X."/>
            <person name="Sun S."/>
            <person name="Hou Z."/>
            <person name="He W."/>
            <person name="Dai G."/>
            <person name="Sun C."/>
            <person name="Schmutz J."/>
            <person name="Leebens-Mack J.H."/>
            <person name="Li F.W."/>
            <person name="Wang L."/>
        </authorList>
    </citation>
    <scope>NUCLEOTIDE SEQUENCE [LARGE SCALE GENOMIC DNA]</scope>
    <source>
        <strain evidence="2">cv. PW_Plant_1</strain>
    </source>
</reference>
<evidence type="ECO:0000313" key="2">
    <source>
        <dbReference type="Proteomes" id="UP001162992"/>
    </source>
</evidence>
<dbReference type="EMBL" id="CM055106">
    <property type="protein sequence ID" value="KAJ7530256.1"/>
    <property type="molecule type" value="Genomic_DNA"/>
</dbReference>
<keyword evidence="2" id="KW-1185">Reference proteome</keyword>
<name>A0ACC2BKG3_DIPCM</name>